<reference evidence="1" key="1">
    <citation type="submission" date="2020-10" db="EMBL/GenBank/DDBJ databases">
        <title>High-Quality Genome Resource of Clonostachys rosea strain S41 by Oxford Nanopore Long-Read Sequencing.</title>
        <authorList>
            <person name="Wang H."/>
        </authorList>
    </citation>
    <scope>NUCLEOTIDE SEQUENCE</scope>
    <source>
        <strain evidence="1">S41</strain>
    </source>
</reference>
<proteinExistence type="predicted"/>
<protein>
    <submittedName>
        <fullName evidence="1">Uncharacterized protein</fullName>
    </submittedName>
</protein>
<gene>
    <name evidence="1" type="ORF">IM811_006459</name>
</gene>
<accession>A0A8H7N0Q1</accession>
<evidence type="ECO:0000313" key="2">
    <source>
        <dbReference type="Proteomes" id="UP000616885"/>
    </source>
</evidence>
<evidence type="ECO:0000313" key="1">
    <source>
        <dbReference type="EMBL" id="KAF9743368.1"/>
    </source>
</evidence>
<sequence>MASFKVAFSTAVVSSSAGTASSTGIAPVAAVAMASPEVRLLAGPTSSEKFGFARGEVTAIKPRLLSSDT</sequence>
<dbReference type="Proteomes" id="UP000616885">
    <property type="component" value="Unassembled WGS sequence"/>
</dbReference>
<dbReference type="EMBL" id="JADCTT010000017">
    <property type="protein sequence ID" value="KAF9743368.1"/>
    <property type="molecule type" value="Genomic_DNA"/>
</dbReference>
<organism evidence="1 2">
    <name type="scientific">Bionectria ochroleuca</name>
    <name type="common">Gliocladium roseum</name>
    <dbReference type="NCBI Taxonomy" id="29856"/>
    <lineage>
        <taxon>Eukaryota</taxon>
        <taxon>Fungi</taxon>
        <taxon>Dikarya</taxon>
        <taxon>Ascomycota</taxon>
        <taxon>Pezizomycotina</taxon>
        <taxon>Sordariomycetes</taxon>
        <taxon>Hypocreomycetidae</taxon>
        <taxon>Hypocreales</taxon>
        <taxon>Bionectriaceae</taxon>
        <taxon>Clonostachys</taxon>
    </lineage>
</organism>
<dbReference type="AlphaFoldDB" id="A0A8H7N0Q1"/>
<name>A0A8H7N0Q1_BIOOC</name>
<comment type="caution">
    <text evidence="1">The sequence shown here is derived from an EMBL/GenBank/DDBJ whole genome shotgun (WGS) entry which is preliminary data.</text>
</comment>